<evidence type="ECO:0000313" key="2">
    <source>
        <dbReference type="Proteomes" id="UP001257909"/>
    </source>
</evidence>
<dbReference type="PANTHER" id="PTHR37941:SF1">
    <property type="entry name" value="FUMARASE E-RELATED"/>
    <property type="match status" value="1"/>
</dbReference>
<accession>A0ABU1W1I9</accession>
<organism evidence="1 2">
    <name type="scientific">Rheinheimera soli</name>
    <dbReference type="NCBI Taxonomy" id="443616"/>
    <lineage>
        <taxon>Bacteria</taxon>
        <taxon>Pseudomonadati</taxon>
        <taxon>Pseudomonadota</taxon>
        <taxon>Gammaproteobacteria</taxon>
        <taxon>Chromatiales</taxon>
        <taxon>Chromatiaceae</taxon>
        <taxon>Rheinheimera</taxon>
    </lineage>
</organism>
<dbReference type="SUPFAM" id="SSF158668">
    <property type="entry name" value="MtlR-like"/>
    <property type="match status" value="1"/>
</dbReference>
<dbReference type="InterPro" id="IPR007761">
    <property type="entry name" value="MtlR-like"/>
</dbReference>
<dbReference type="Gene3D" id="1.20.120.330">
    <property type="entry name" value="Nucleotidyltransferases domain 2"/>
    <property type="match status" value="1"/>
</dbReference>
<protein>
    <recommendedName>
        <fullName evidence="3">Mannitol repressor</fullName>
    </recommendedName>
</protein>
<gene>
    <name evidence="1" type="ORF">J2W69_002632</name>
</gene>
<evidence type="ECO:0000313" key="1">
    <source>
        <dbReference type="EMBL" id="MDR7121675.1"/>
    </source>
</evidence>
<dbReference type="RefSeq" id="WP_310279184.1">
    <property type="nucleotide sequence ID" value="NZ_JAVDWR010000008.1"/>
</dbReference>
<dbReference type="Proteomes" id="UP001257909">
    <property type="component" value="Unassembled WGS sequence"/>
</dbReference>
<proteinExistence type="predicted"/>
<dbReference type="EMBL" id="JAVDWR010000008">
    <property type="protein sequence ID" value="MDR7121675.1"/>
    <property type="molecule type" value="Genomic_DNA"/>
</dbReference>
<reference evidence="1 2" key="1">
    <citation type="submission" date="2023-07" db="EMBL/GenBank/DDBJ databases">
        <title>Sorghum-associated microbial communities from plants grown in Nebraska, USA.</title>
        <authorList>
            <person name="Schachtman D."/>
        </authorList>
    </citation>
    <scope>NUCLEOTIDE SEQUENCE [LARGE SCALE GENOMIC DNA]</scope>
    <source>
        <strain evidence="1 2">4138</strain>
    </source>
</reference>
<evidence type="ECO:0008006" key="3">
    <source>
        <dbReference type="Google" id="ProtNLM"/>
    </source>
</evidence>
<comment type="caution">
    <text evidence="1">The sequence shown here is derived from an EMBL/GenBank/DDBJ whole genome shotgun (WGS) entry which is preliminary data.</text>
</comment>
<dbReference type="PANTHER" id="PTHR37941">
    <property type="entry name" value="FUMARASE E-RELATED"/>
    <property type="match status" value="1"/>
</dbReference>
<dbReference type="InterPro" id="IPR038026">
    <property type="entry name" value="MtlR-like_sf"/>
</dbReference>
<name>A0ABU1W1I9_9GAMM</name>
<keyword evidence="2" id="KW-1185">Reference proteome</keyword>
<sequence>MEDPVVRTFKEFMEIVKKESDRGSVLVAVSMIEEILSSLLKARLLPSLDKTDELFDIGYAPFSSFSAKIDLAYRIGCINQEVRRSCHILRKIRNDFAHATDIKGFSNYGTQDRITELLKLNKEMVSSYEELLVSKSERLETPIQNFNDFIDKFGWRFALELVFAGLAGGLKNYSFCIEPLEAAGANKPL</sequence>